<evidence type="ECO:0000313" key="3">
    <source>
        <dbReference type="Proteomes" id="UP001359485"/>
    </source>
</evidence>
<comment type="caution">
    <text evidence="2">The sequence shown here is derived from an EMBL/GenBank/DDBJ whole genome shotgun (WGS) entry which is preliminary data.</text>
</comment>
<feature type="region of interest" description="Disordered" evidence="1">
    <location>
        <begin position="193"/>
        <end position="220"/>
    </location>
</feature>
<keyword evidence="3" id="KW-1185">Reference proteome</keyword>
<evidence type="ECO:0000313" key="2">
    <source>
        <dbReference type="EMBL" id="KAK6635821.1"/>
    </source>
</evidence>
<dbReference type="Proteomes" id="UP001359485">
    <property type="component" value="Unassembled WGS sequence"/>
</dbReference>
<feature type="compositionally biased region" description="Polar residues" evidence="1">
    <location>
        <begin position="193"/>
        <end position="210"/>
    </location>
</feature>
<accession>A0ABR1B9F1</accession>
<gene>
    <name evidence="2" type="ORF">RUM44_001075</name>
</gene>
<sequence length="220" mass="24755">MLVKHESLVADCTDGENVFISFIYFANGLKPQLKARPPNTQESFYNMFSRGKKNVAKLMVRSYRHSNLIRTGLIRSNLVYEVPAPIDKWSPEILWPGEQQTSGVPQSQYNIVLNKQNMVFVDPSLKKIHQNPIVLTTLAIDPAVLTPSNDQSQTTADVSLNPCILLKQNPEALLATISENLQMVGQPGRTRLYNTMPSKTRQQNAETQTPRLVRHKESAV</sequence>
<dbReference type="EMBL" id="JAWJWF010000003">
    <property type="protein sequence ID" value="KAK6635821.1"/>
    <property type="molecule type" value="Genomic_DNA"/>
</dbReference>
<evidence type="ECO:0000256" key="1">
    <source>
        <dbReference type="SAM" id="MobiDB-lite"/>
    </source>
</evidence>
<proteinExistence type="predicted"/>
<protein>
    <submittedName>
        <fullName evidence="2">Uncharacterized protein</fullName>
    </submittedName>
</protein>
<reference evidence="2 3" key="1">
    <citation type="submission" date="2023-09" db="EMBL/GenBank/DDBJ databases">
        <title>Genomes of two closely related lineages of the louse Polyplax serrata with different host specificities.</title>
        <authorList>
            <person name="Martinu J."/>
            <person name="Tarabai H."/>
            <person name="Stefka J."/>
            <person name="Hypsa V."/>
        </authorList>
    </citation>
    <scope>NUCLEOTIDE SEQUENCE [LARGE SCALE GENOMIC DNA]</scope>
    <source>
        <strain evidence="2">98ZLc_SE</strain>
    </source>
</reference>
<name>A0ABR1B9F1_POLSC</name>
<organism evidence="2 3">
    <name type="scientific">Polyplax serrata</name>
    <name type="common">Common mouse louse</name>
    <dbReference type="NCBI Taxonomy" id="468196"/>
    <lineage>
        <taxon>Eukaryota</taxon>
        <taxon>Metazoa</taxon>
        <taxon>Ecdysozoa</taxon>
        <taxon>Arthropoda</taxon>
        <taxon>Hexapoda</taxon>
        <taxon>Insecta</taxon>
        <taxon>Pterygota</taxon>
        <taxon>Neoptera</taxon>
        <taxon>Paraneoptera</taxon>
        <taxon>Psocodea</taxon>
        <taxon>Troctomorpha</taxon>
        <taxon>Phthiraptera</taxon>
        <taxon>Anoplura</taxon>
        <taxon>Polyplacidae</taxon>
        <taxon>Polyplax</taxon>
    </lineage>
</organism>